<organism evidence="1 2">
    <name type="scientific">Clostridium oryzae</name>
    <dbReference type="NCBI Taxonomy" id="1450648"/>
    <lineage>
        <taxon>Bacteria</taxon>
        <taxon>Bacillati</taxon>
        <taxon>Bacillota</taxon>
        <taxon>Clostridia</taxon>
        <taxon>Eubacteriales</taxon>
        <taxon>Clostridiaceae</taxon>
        <taxon>Clostridium</taxon>
    </lineage>
</organism>
<reference evidence="1 2" key="1">
    <citation type="submission" date="2017-03" db="EMBL/GenBank/DDBJ databases">
        <title>Genome sequence of Clostridium oryzae DSM 28571.</title>
        <authorList>
            <person name="Poehlein A."/>
            <person name="Daniel R."/>
        </authorList>
    </citation>
    <scope>NUCLEOTIDE SEQUENCE [LARGE SCALE GENOMIC DNA]</scope>
    <source>
        <strain evidence="1 2">DSM 28571</strain>
    </source>
</reference>
<gene>
    <name evidence="1" type="ORF">CLORY_12450</name>
</gene>
<name>A0A1V4ITT9_9CLOT</name>
<dbReference type="STRING" id="1450648.CLORY_12450"/>
<comment type="caution">
    <text evidence="1">The sequence shown here is derived from an EMBL/GenBank/DDBJ whole genome shotgun (WGS) entry which is preliminary data.</text>
</comment>
<dbReference type="AlphaFoldDB" id="A0A1V4ITT9"/>
<dbReference type="Proteomes" id="UP000190080">
    <property type="component" value="Unassembled WGS sequence"/>
</dbReference>
<evidence type="ECO:0000313" key="2">
    <source>
        <dbReference type="Proteomes" id="UP000190080"/>
    </source>
</evidence>
<protein>
    <submittedName>
        <fullName evidence="1">Uncharacterized protein</fullName>
    </submittedName>
</protein>
<evidence type="ECO:0000313" key="1">
    <source>
        <dbReference type="EMBL" id="OPJ63458.1"/>
    </source>
</evidence>
<keyword evidence="2" id="KW-1185">Reference proteome</keyword>
<sequence>MILVLVEAVKSIKTVAEEWLKSILAKRVSHRKPLTIL</sequence>
<accession>A0A1V4ITT9</accession>
<dbReference type="EMBL" id="MZGV01000009">
    <property type="protein sequence ID" value="OPJ63458.1"/>
    <property type="molecule type" value="Genomic_DNA"/>
</dbReference>
<proteinExistence type="predicted"/>